<evidence type="ECO:0000256" key="11">
    <source>
        <dbReference type="PIRSR" id="PIRSR000445-2"/>
    </source>
</evidence>
<feature type="binding site" evidence="9 11">
    <location>
        <begin position="49"/>
        <end position="52"/>
    </location>
    <ligand>
        <name>substrate</name>
    </ligand>
</feature>
<dbReference type="PANTHER" id="PTHR43013:SF1">
    <property type="entry name" value="GLUTAMYL-TRNA REDUCTASE"/>
    <property type="match status" value="1"/>
</dbReference>
<dbReference type="InterPro" id="IPR000343">
    <property type="entry name" value="4pyrrol_synth_GluRdtase"/>
</dbReference>
<comment type="similarity">
    <text evidence="2 9 14">Belongs to the glutamyl-tRNA reductase family.</text>
</comment>
<evidence type="ECO:0000256" key="13">
    <source>
        <dbReference type="PIRSR" id="PIRSR000445-4"/>
    </source>
</evidence>
<evidence type="ECO:0000313" key="19">
    <source>
        <dbReference type="Proteomes" id="UP000296153"/>
    </source>
</evidence>
<feature type="binding site" evidence="9 11">
    <location>
        <position position="109"/>
    </location>
    <ligand>
        <name>substrate</name>
    </ligand>
</feature>
<feature type="domain" description="Glutamyl-tRNA reductase N-terminal" evidence="17">
    <location>
        <begin position="6"/>
        <end position="156"/>
    </location>
</feature>
<dbReference type="Pfam" id="PF05201">
    <property type="entry name" value="GlutR_N"/>
    <property type="match status" value="1"/>
</dbReference>
<keyword evidence="5 9" id="KW-0560">Oxidoreductase</keyword>
<dbReference type="SUPFAM" id="SSF69075">
    <property type="entry name" value="Glutamyl tRNA-reductase dimerization domain"/>
    <property type="match status" value="1"/>
</dbReference>
<dbReference type="AlphaFoldDB" id="A0A2P5T0Q0"/>
<evidence type="ECO:0000313" key="18">
    <source>
        <dbReference type="EMBL" id="PPI88122.1"/>
    </source>
</evidence>
<evidence type="ECO:0000256" key="14">
    <source>
        <dbReference type="RuleBase" id="RU000584"/>
    </source>
</evidence>
<evidence type="ECO:0000256" key="4">
    <source>
        <dbReference type="ARBA" id="ARBA00022857"/>
    </source>
</evidence>
<dbReference type="EC" id="1.2.1.70" evidence="3 9"/>
<dbReference type="HAMAP" id="MF_00087">
    <property type="entry name" value="Glu_tRNA_reductase"/>
    <property type="match status" value="1"/>
</dbReference>
<feature type="domain" description="Quinate/shikimate 5-dehydrogenase/glutamyl-tRNA reductase" evidence="16">
    <location>
        <begin position="173"/>
        <end position="306"/>
    </location>
</feature>
<organism evidence="18 19">
    <name type="scientific">Candidatus Pantoea edessiphila</name>
    <dbReference type="NCBI Taxonomy" id="2044610"/>
    <lineage>
        <taxon>Bacteria</taxon>
        <taxon>Pseudomonadati</taxon>
        <taxon>Pseudomonadota</taxon>
        <taxon>Gammaproteobacteria</taxon>
        <taxon>Enterobacterales</taxon>
        <taxon>Erwiniaceae</taxon>
        <taxon>Pantoea</taxon>
    </lineage>
</organism>
<dbReference type="Pfam" id="PF01488">
    <property type="entry name" value="Shikimate_DH"/>
    <property type="match status" value="1"/>
</dbReference>
<feature type="site" description="Important for activity" evidence="9 13">
    <location>
        <position position="99"/>
    </location>
</feature>
<feature type="active site" description="Nucleophile" evidence="9 10">
    <location>
        <position position="50"/>
    </location>
</feature>
<dbReference type="GO" id="GO:0050661">
    <property type="term" value="F:NADP binding"/>
    <property type="evidence" value="ECO:0007669"/>
    <property type="project" value="InterPro"/>
</dbReference>
<comment type="function">
    <text evidence="9">Catalyzes the NADPH-dependent reduction of glutamyl-tRNA(Glu) to glutamate 1-semialdehyde (GSA).</text>
</comment>
<dbReference type="UniPathway" id="UPA00251">
    <property type="reaction ID" value="UER00316"/>
</dbReference>
<dbReference type="SUPFAM" id="SSF51735">
    <property type="entry name" value="NAD(P)-binding Rossmann-fold domains"/>
    <property type="match status" value="1"/>
</dbReference>
<gene>
    <name evidence="9" type="primary">hemA</name>
    <name evidence="18" type="ORF">CRV12_00585</name>
</gene>
<keyword evidence="6 9" id="KW-0627">Porphyrin biosynthesis</keyword>
<protein>
    <recommendedName>
        <fullName evidence="8 9">Glutamyl-tRNA reductase</fullName>
        <shortName evidence="9">GluTR</shortName>
        <ecNumber evidence="3 9">1.2.1.70</ecNumber>
    </recommendedName>
</protein>
<evidence type="ECO:0000259" key="17">
    <source>
        <dbReference type="Pfam" id="PF05201"/>
    </source>
</evidence>
<dbReference type="FunFam" id="3.30.460.30:FF:000001">
    <property type="entry name" value="Glutamyl-tRNA reductase"/>
    <property type="match status" value="1"/>
</dbReference>
<dbReference type="InterPro" id="IPR036343">
    <property type="entry name" value="GluRdtase_N_sf"/>
</dbReference>
<evidence type="ECO:0000256" key="5">
    <source>
        <dbReference type="ARBA" id="ARBA00023002"/>
    </source>
</evidence>
<dbReference type="GO" id="GO:0008883">
    <property type="term" value="F:glutamyl-tRNA reductase activity"/>
    <property type="evidence" value="ECO:0007669"/>
    <property type="project" value="UniProtKB-UniRule"/>
</dbReference>
<evidence type="ECO:0000256" key="9">
    <source>
        <dbReference type="HAMAP-Rule" id="MF_00087"/>
    </source>
</evidence>
<dbReference type="NCBIfam" id="TIGR01035">
    <property type="entry name" value="hemA"/>
    <property type="match status" value="1"/>
</dbReference>
<comment type="subunit">
    <text evidence="9">Homodimer.</text>
</comment>
<evidence type="ECO:0000256" key="10">
    <source>
        <dbReference type="PIRSR" id="PIRSR000445-1"/>
    </source>
</evidence>
<comment type="pathway">
    <text evidence="1 9 14">Porphyrin-containing compound metabolism; protoporphyrin-IX biosynthesis; 5-aminolevulinate from L-glutamyl-tRNA(Glu): step 1/2.</text>
</comment>
<dbReference type="FunFam" id="3.40.50.720:FF:000031">
    <property type="entry name" value="Glutamyl-tRNA reductase"/>
    <property type="match status" value="1"/>
</dbReference>
<comment type="domain">
    <text evidence="9">Possesses an unusual extended V-shaped dimeric structure with each monomer consisting of three distinct domains arranged along a curved 'spinal' alpha-helix. The N-terminal catalytic domain specifically recognizes the glutamate moiety of the substrate. The second domain is the NADPH-binding domain, and the third C-terminal domain is responsible for dimerization.</text>
</comment>
<proteinExistence type="inferred from homology"/>
<dbReference type="PANTHER" id="PTHR43013">
    <property type="entry name" value="GLUTAMYL-TRNA REDUCTASE"/>
    <property type="match status" value="1"/>
</dbReference>
<evidence type="ECO:0000256" key="12">
    <source>
        <dbReference type="PIRSR" id="PIRSR000445-3"/>
    </source>
</evidence>
<dbReference type="Gene3D" id="3.30.460.30">
    <property type="entry name" value="Glutamyl-tRNA reductase, N-terminal domain"/>
    <property type="match status" value="1"/>
</dbReference>
<name>A0A2P5T0Q0_9GAMM</name>
<feature type="binding site" evidence="9 12">
    <location>
        <begin position="189"/>
        <end position="194"/>
    </location>
    <ligand>
        <name>NADP(+)</name>
        <dbReference type="ChEBI" id="CHEBI:58349"/>
    </ligand>
</feature>
<dbReference type="Pfam" id="PF00745">
    <property type="entry name" value="GlutR_dimer"/>
    <property type="match status" value="1"/>
</dbReference>
<comment type="caution">
    <text evidence="18">The sequence shown here is derived from an EMBL/GenBank/DDBJ whole genome shotgun (WGS) entry which is preliminary data.</text>
</comment>
<dbReference type="InterPro" id="IPR015896">
    <property type="entry name" value="4pyrrol_synth_GluRdtase_dimer"/>
</dbReference>
<dbReference type="PIRSF" id="PIRSF000445">
    <property type="entry name" value="4pyrrol_synth_GluRdtase"/>
    <property type="match status" value="1"/>
</dbReference>
<dbReference type="InterPro" id="IPR006151">
    <property type="entry name" value="Shikm_DH/Glu-tRNA_Rdtase"/>
</dbReference>
<evidence type="ECO:0000256" key="3">
    <source>
        <dbReference type="ARBA" id="ARBA00012970"/>
    </source>
</evidence>
<dbReference type="InterPro" id="IPR015895">
    <property type="entry name" value="4pyrrol_synth_GluRdtase_N"/>
</dbReference>
<comment type="miscellaneous">
    <text evidence="9">During catalysis, the active site Cys acts as a nucleophile attacking the alpha-carbonyl group of tRNA-bound glutamate with the formation of a thioester intermediate between enzyme and glutamate, and the concomitant release of tRNA(Glu). The thioester intermediate is finally reduced by direct hydride transfer from NADPH, to form the product GSA.</text>
</comment>
<dbReference type="Proteomes" id="UP000296153">
    <property type="component" value="Unassembled WGS sequence"/>
</dbReference>
<evidence type="ECO:0000259" key="15">
    <source>
        <dbReference type="Pfam" id="PF00745"/>
    </source>
</evidence>
<dbReference type="GO" id="GO:0019353">
    <property type="term" value="P:protoporphyrinogen IX biosynthetic process from glutamate"/>
    <property type="evidence" value="ECO:0007669"/>
    <property type="project" value="TreeGrafter"/>
</dbReference>
<dbReference type="Gene3D" id="3.40.50.720">
    <property type="entry name" value="NAD(P)-binding Rossmann-like Domain"/>
    <property type="match status" value="1"/>
</dbReference>
<evidence type="ECO:0000256" key="7">
    <source>
        <dbReference type="ARBA" id="ARBA00047464"/>
    </source>
</evidence>
<dbReference type="InterPro" id="IPR036291">
    <property type="entry name" value="NAD(P)-bd_dom_sf"/>
</dbReference>
<sequence>MTLLVLGVNHKTAPTNLRDRLSFGPEIIHQALNSLLSQPMIQSAVLLSTCNRIEIYISVKNQINLQEYLINWICDYHKLNKKYVYNSIYYYENKEAISHLIRVASGLDSMIIGESQIFGQVKQAFAISQKYSYVNSEINQMFQKVFHAVKRIRSETDIGSNAISIAFAACALACKMCISLSKMIVLLLGAGKTINLVAQHLRKYKVKKMIIANRTRSNAEKLAAEVNAEVINQVDLNKHLHRADIIISSTSSQLPLITKNMIENALRIRGNKPVFLVDISVPYNVELEVNNLPNAHLYRLDDLKEIIDSNLTLRKIVLVQAENIVDQESNKFMFWLQSQKAVHSVRKYRAQAEDIRIEMEKRALQALQQGADPQKVMQELIYKLTNRLIHAPTKSLQQAASNGDNEYLKILCDSLGLN</sequence>
<feature type="binding site" evidence="9 11">
    <location>
        <position position="120"/>
    </location>
    <ligand>
        <name>substrate</name>
    </ligand>
</feature>
<evidence type="ECO:0000256" key="1">
    <source>
        <dbReference type="ARBA" id="ARBA00005059"/>
    </source>
</evidence>
<dbReference type="SUPFAM" id="SSF69742">
    <property type="entry name" value="Glutamyl tRNA-reductase catalytic, N-terminal domain"/>
    <property type="match status" value="1"/>
</dbReference>
<dbReference type="InterPro" id="IPR036453">
    <property type="entry name" value="GluRdtase_dimer_dom_sf"/>
</dbReference>
<evidence type="ECO:0000256" key="2">
    <source>
        <dbReference type="ARBA" id="ARBA00005916"/>
    </source>
</evidence>
<comment type="catalytic activity">
    <reaction evidence="7 9 14">
        <text>(S)-4-amino-5-oxopentanoate + tRNA(Glu) + NADP(+) = L-glutamyl-tRNA(Glu) + NADPH + H(+)</text>
        <dbReference type="Rhea" id="RHEA:12344"/>
        <dbReference type="Rhea" id="RHEA-COMP:9663"/>
        <dbReference type="Rhea" id="RHEA-COMP:9680"/>
        <dbReference type="ChEBI" id="CHEBI:15378"/>
        <dbReference type="ChEBI" id="CHEBI:57501"/>
        <dbReference type="ChEBI" id="CHEBI:57783"/>
        <dbReference type="ChEBI" id="CHEBI:58349"/>
        <dbReference type="ChEBI" id="CHEBI:78442"/>
        <dbReference type="ChEBI" id="CHEBI:78520"/>
        <dbReference type="EC" id="1.2.1.70"/>
    </reaction>
</comment>
<keyword evidence="4 9" id="KW-0521">NADP</keyword>
<evidence type="ECO:0000256" key="8">
    <source>
        <dbReference type="ARBA" id="ARBA00068659"/>
    </source>
</evidence>
<feature type="binding site" evidence="9 11">
    <location>
        <begin position="114"/>
        <end position="116"/>
    </location>
    <ligand>
        <name>substrate</name>
    </ligand>
</feature>
<evidence type="ECO:0000256" key="6">
    <source>
        <dbReference type="ARBA" id="ARBA00023244"/>
    </source>
</evidence>
<evidence type="ECO:0000259" key="16">
    <source>
        <dbReference type="Pfam" id="PF01488"/>
    </source>
</evidence>
<dbReference type="EMBL" id="PDKT01000001">
    <property type="protein sequence ID" value="PPI88122.1"/>
    <property type="molecule type" value="Genomic_DNA"/>
</dbReference>
<dbReference type="RefSeq" id="WP_136130732.1">
    <property type="nucleotide sequence ID" value="NZ_PDKT01000001.1"/>
</dbReference>
<feature type="domain" description="Tetrapyrrole biosynthesis glutamyl-tRNA reductase dimerisation" evidence="15">
    <location>
        <begin position="320"/>
        <end position="416"/>
    </location>
</feature>
<dbReference type="CDD" id="cd05213">
    <property type="entry name" value="NAD_bind_Glutamyl_tRNA_reduct"/>
    <property type="match status" value="1"/>
</dbReference>
<dbReference type="OrthoDB" id="110209at2"/>
<accession>A0A2P5T0Q0</accession>
<reference evidence="18 19" key="1">
    <citation type="journal article" date="2018" name="Genome Biol. Evol.">
        <title>Cladogenesis and Genomic Streamlining in Extracellular Endosymbionts of Tropical Stink Bugs.</title>
        <authorList>
            <person name="Otero-Bravo A."/>
            <person name="Goffredi S."/>
            <person name="Sabree Z.L."/>
        </authorList>
    </citation>
    <scope>NUCLEOTIDE SEQUENCE [LARGE SCALE GENOMIC DNA]</scope>
    <source>
        <strain evidence="18 19">SoEE</strain>
    </source>
</reference>